<dbReference type="SUPFAM" id="SSF48239">
    <property type="entry name" value="Terpenoid cyclases/Protein prenyltransferases"/>
    <property type="match status" value="1"/>
</dbReference>
<comment type="catalytic activity">
    <reaction evidence="9">
        <text>L-cysteinyl-[protein] + (2E,6E)-farnesyl diphosphate = S-(2E,6E)-farnesyl-L-cysteinyl-[protein] + diphosphate</text>
        <dbReference type="Rhea" id="RHEA:13345"/>
        <dbReference type="Rhea" id="RHEA-COMP:10131"/>
        <dbReference type="Rhea" id="RHEA-COMP:11535"/>
        <dbReference type="ChEBI" id="CHEBI:29950"/>
        <dbReference type="ChEBI" id="CHEBI:33019"/>
        <dbReference type="ChEBI" id="CHEBI:86019"/>
        <dbReference type="ChEBI" id="CHEBI:175763"/>
    </reaction>
</comment>
<dbReference type="EMBL" id="CAKXYY010000013">
    <property type="protein sequence ID" value="CAH2353879.1"/>
    <property type="molecule type" value="Genomic_DNA"/>
</dbReference>
<feature type="domain" description="Prenyltransferase alpha-alpha toroid" evidence="10">
    <location>
        <begin position="95"/>
        <end position="443"/>
    </location>
</feature>
<accession>A0A9P0QSN2</accession>
<keyword evidence="6 9" id="KW-0479">Metal-binding</keyword>
<evidence type="ECO:0000256" key="9">
    <source>
        <dbReference type="RuleBase" id="RU365056"/>
    </source>
</evidence>
<name>A0A9P0QSN2_9ASCO</name>
<comment type="caution">
    <text evidence="11">The sequence shown here is derived from an EMBL/GenBank/DDBJ whole genome shotgun (WGS) entry which is preliminary data.</text>
</comment>
<evidence type="ECO:0000313" key="11">
    <source>
        <dbReference type="EMBL" id="CAH2353879.1"/>
    </source>
</evidence>
<dbReference type="Gene3D" id="1.50.10.20">
    <property type="match status" value="1"/>
</dbReference>
<proteinExistence type="inferred from homology"/>
<protein>
    <recommendedName>
        <fullName evidence="3 9">Protein farnesyltransferase subunit beta</fullName>
        <shortName evidence="9">FTase-beta</shortName>
        <ecNumber evidence="2 9">2.5.1.58</ecNumber>
    </recommendedName>
</protein>
<evidence type="ECO:0000256" key="3">
    <source>
        <dbReference type="ARBA" id="ARBA00015798"/>
    </source>
</evidence>
<comment type="function">
    <text evidence="9">Catalyzes the transfer of a farnesyl moiety from farnesyl diphosphate to a cysteine at the fourth position from the C-terminus of several proteins. The beta subunit is responsible for peptide-binding.</text>
</comment>
<evidence type="ECO:0000256" key="2">
    <source>
        <dbReference type="ARBA" id="ARBA00012702"/>
    </source>
</evidence>
<dbReference type="PANTHER" id="PTHR11774">
    <property type="entry name" value="GERANYLGERANYL TRANSFERASE TYPE BETA SUBUNIT"/>
    <property type="match status" value="1"/>
</dbReference>
<organism evidence="11 12">
    <name type="scientific">[Candida] railenensis</name>
    <dbReference type="NCBI Taxonomy" id="45579"/>
    <lineage>
        <taxon>Eukaryota</taxon>
        <taxon>Fungi</taxon>
        <taxon>Dikarya</taxon>
        <taxon>Ascomycota</taxon>
        <taxon>Saccharomycotina</taxon>
        <taxon>Pichiomycetes</taxon>
        <taxon>Debaryomycetaceae</taxon>
        <taxon>Kurtzmaniella</taxon>
    </lineage>
</organism>
<comment type="cofactor">
    <cofactor evidence="9">
        <name>Zn(2+)</name>
        <dbReference type="ChEBI" id="CHEBI:29105"/>
    </cofactor>
    <text evidence="9">Binds 1 zinc ion per subunit.</text>
</comment>
<dbReference type="CDD" id="cd02893">
    <property type="entry name" value="FTase"/>
    <property type="match status" value="1"/>
</dbReference>
<dbReference type="GO" id="GO:0008270">
    <property type="term" value="F:zinc ion binding"/>
    <property type="evidence" value="ECO:0007669"/>
    <property type="project" value="UniProtKB-UniRule"/>
</dbReference>
<dbReference type="InterPro" id="IPR001330">
    <property type="entry name" value="Prenyltrans"/>
</dbReference>
<keyword evidence="4 9" id="KW-0637">Prenyltransferase</keyword>
<dbReference type="AlphaFoldDB" id="A0A9P0QSN2"/>
<dbReference type="GO" id="GO:0005965">
    <property type="term" value="C:protein farnesyltransferase complex"/>
    <property type="evidence" value="ECO:0007669"/>
    <property type="project" value="UniProtKB-UniRule"/>
</dbReference>
<dbReference type="InterPro" id="IPR045089">
    <property type="entry name" value="PGGT1B-like"/>
</dbReference>
<dbReference type="OrthoDB" id="10261146at2759"/>
<evidence type="ECO:0000259" key="10">
    <source>
        <dbReference type="Pfam" id="PF00432"/>
    </source>
</evidence>
<keyword evidence="7" id="KW-0677">Repeat</keyword>
<reference evidence="11" key="1">
    <citation type="submission" date="2022-03" db="EMBL/GenBank/DDBJ databases">
        <authorList>
            <person name="Legras J.-L."/>
            <person name="Devillers H."/>
            <person name="Grondin C."/>
        </authorList>
    </citation>
    <scope>NUCLEOTIDE SEQUENCE</scope>
    <source>
        <strain evidence="11">CLIB 1423</strain>
    </source>
</reference>
<dbReference type="GO" id="GO:0004660">
    <property type="term" value="F:protein farnesyltransferase activity"/>
    <property type="evidence" value="ECO:0007669"/>
    <property type="project" value="UniProtKB-UniRule"/>
</dbReference>
<keyword evidence="5 9" id="KW-0808">Transferase</keyword>
<evidence type="ECO:0000256" key="6">
    <source>
        <dbReference type="ARBA" id="ARBA00022723"/>
    </source>
</evidence>
<evidence type="ECO:0000256" key="7">
    <source>
        <dbReference type="ARBA" id="ARBA00022737"/>
    </source>
</evidence>
<gene>
    <name evidence="11" type="ORF">CLIB1423_13S00914</name>
</gene>
<keyword evidence="12" id="KW-1185">Reference proteome</keyword>
<evidence type="ECO:0000313" key="12">
    <source>
        <dbReference type="Proteomes" id="UP000837801"/>
    </source>
</evidence>
<sequence length="474" mass="53025">MSSKSNNDINADKITYLLGLLGRNRTEKELNSNIADSDYEDIEDSKMSTLESMLTRPPISEGTYISDTTVAQDDVSEVIQEIYEDVVQTGIAAGFETESHMQYARRSLFNALPWYYRSLDANHGWMLYWLVNFKQLLPTESGNAEPIAEEISMLVTEKINSVIIDEGLGGIAGGKHQIGHAASTYASVLALILVEDYETLNKIRPNLYIWIMRSLKNGPDSGDKYGSFSMHPHGESDTRSTYCVLVIASLLNILTDELREGTAEWISRCQTFEGGFAGVPSTEAHGGYTFCALASYFFLLGKPQNEENGELKAQISKYIDIDGLLHWTVMRQYQLEGGLSGRTNKLVDACYSFWIGGVFPLLEMVLEEESLFDREALRIYILNCCQDSRGGLRDKPGKSPDFYHSNYTALGLCVAENTYSINKEKKTGADNYAYKITSIPISGNVQFRAINPIFGLPLGYAEKCKEHFIRLDCK</sequence>
<dbReference type="PANTHER" id="PTHR11774:SF6">
    <property type="entry name" value="PROTEIN FARNESYLTRANSFERASE SUBUNIT BETA"/>
    <property type="match status" value="1"/>
</dbReference>
<dbReference type="InterPro" id="IPR026872">
    <property type="entry name" value="FTB"/>
</dbReference>
<keyword evidence="8 9" id="KW-0862">Zinc</keyword>
<dbReference type="Pfam" id="PF00432">
    <property type="entry name" value="Prenyltrans"/>
    <property type="match status" value="1"/>
</dbReference>
<evidence type="ECO:0000256" key="5">
    <source>
        <dbReference type="ARBA" id="ARBA00022679"/>
    </source>
</evidence>
<evidence type="ECO:0000256" key="4">
    <source>
        <dbReference type="ARBA" id="ARBA00022602"/>
    </source>
</evidence>
<comment type="subunit">
    <text evidence="9">Heterodimer of an alpha and a beta subunit.</text>
</comment>
<dbReference type="GO" id="GO:0097354">
    <property type="term" value="P:prenylation"/>
    <property type="evidence" value="ECO:0007669"/>
    <property type="project" value="UniProtKB-UniRule"/>
</dbReference>
<dbReference type="EC" id="2.5.1.58" evidence="2 9"/>
<dbReference type="Proteomes" id="UP000837801">
    <property type="component" value="Unassembled WGS sequence"/>
</dbReference>
<evidence type="ECO:0000256" key="8">
    <source>
        <dbReference type="ARBA" id="ARBA00022833"/>
    </source>
</evidence>
<evidence type="ECO:0000256" key="1">
    <source>
        <dbReference type="ARBA" id="ARBA00010497"/>
    </source>
</evidence>
<comment type="similarity">
    <text evidence="1 9">Belongs to the protein prenyltransferase subunit beta family.</text>
</comment>
<dbReference type="InterPro" id="IPR008930">
    <property type="entry name" value="Terpenoid_cyclase/PrenylTrfase"/>
</dbReference>